<evidence type="ECO:0000313" key="2">
    <source>
        <dbReference type="EMBL" id="WSD04710.1"/>
    </source>
</evidence>
<accession>A0ABZ1GEZ7</accession>
<gene>
    <name evidence="2" type="ORF">OIE73_02265</name>
</gene>
<dbReference type="GeneID" id="91541358"/>
<protein>
    <recommendedName>
        <fullName evidence="4">Lipoprotein</fullName>
    </recommendedName>
</protein>
<dbReference type="EMBL" id="CP109134">
    <property type="protein sequence ID" value="WSD04710.1"/>
    <property type="molecule type" value="Genomic_DNA"/>
</dbReference>
<feature type="region of interest" description="Disordered" evidence="1">
    <location>
        <begin position="52"/>
        <end position="132"/>
    </location>
</feature>
<dbReference type="PANTHER" id="PTHR38589:SF1">
    <property type="entry name" value="BLR0621 PROTEIN"/>
    <property type="match status" value="1"/>
</dbReference>
<feature type="region of interest" description="Disordered" evidence="1">
    <location>
        <begin position="1"/>
        <end position="29"/>
    </location>
</feature>
<evidence type="ECO:0008006" key="4">
    <source>
        <dbReference type="Google" id="ProtNLM"/>
    </source>
</evidence>
<dbReference type="PANTHER" id="PTHR38589">
    <property type="entry name" value="BLR0621 PROTEIN"/>
    <property type="match status" value="1"/>
</dbReference>
<evidence type="ECO:0000256" key="1">
    <source>
        <dbReference type="SAM" id="MobiDB-lite"/>
    </source>
</evidence>
<dbReference type="RefSeq" id="WP_326751020.1">
    <property type="nucleotide sequence ID" value="NZ_CP109134.1"/>
</dbReference>
<sequence>MASSIEGPHRGRPRAPAPDDRRSAAPARCRGRLPMPVLALLTAALLTGCATTTGSTAGESSPTAAVPATIPPMSAAPPAAGAPDNTAPGKTAAGNAAPGTGAPGTESTAQGRTDAGAHPDTPAPLGNLGPRTLALIPGNARQAVVVTGRGRDANRSEAVLYRRTASGWKAGTAWPAHNALNGWTDDHLAGDLRSPIGVFALSDAGGLLPDPGTRLPYDESPEFSINGTGFMGEPLAGSFDYVVAIDYNRVPGTSPLDRTRPLGADLGGGIWLHVDHDGPTQGCVSLEEQHMRQLLLALDPEQHPVIVMGDAGSLSR</sequence>
<proteinExistence type="predicted"/>
<name>A0ABZ1GEZ7_9ACTN</name>
<organism evidence="2 3">
    <name type="scientific">Streptomyces hirsutus</name>
    <dbReference type="NCBI Taxonomy" id="35620"/>
    <lineage>
        <taxon>Bacteria</taxon>
        <taxon>Bacillati</taxon>
        <taxon>Actinomycetota</taxon>
        <taxon>Actinomycetes</taxon>
        <taxon>Kitasatosporales</taxon>
        <taxon>Streptomycetaceae</taxon>
        <taxon>Streptomyces</taxon>
    </lineage>
</organism>
<dbReference type="Proteomes" id="UP001335325">
    <property type="component" value="Chromosome"/>
</dbReference>
<keyword evidence="3" id="KW-1185">Reference proteome</keyword>
<feature type="compositionally biased region" description="Low complexity" evidence="1">
    <location>
        <begin position="52"/>
        <end position="109"/>
    </location>
</feature>
<reference evidence="2 3" key="1">
    <citation type="submission" date="2022-10" db="EMBL/GenBank/DDBJ databases">
        <title>The complete genomes of actinobacterial strains from the NBC collection.</title>
        <authorList>
            <person name="Joergensen T.S."/>
            <person name="Alvarez Arevalo M."/>
            <person name="Sterndorff E.B."/>
            <person name="Faurdal D."/>
            <person name="Vuksanovic O."/>
            <person name="Mourched A.-S."/>
            <person name="Charusanti P."/>
            <person name="Shaw S."/>
            <person name="Blin K."/>
            <person name="Weber T."/>
        </authorList>
    </citation>
    <scope>NUCLEOTIDE SEQUENCE [LARGE SCALE GENOMIC DNA]</scope>
    <source>
        <strain evidence="2 3">NBC 01753</strain>
    </source>
</reference>
<evidence type="ECO:0000313" key="3">
    <source>
        <dbReference type="Proteomes" id="UP001335325"/>
    </source>
</evidence>